<protein>
    <submittedName>
        <fullName evidence="2">Uncharacterized protein</fullName>
    </submittedName>
</protein>
<dbReference type="AlphaFoldDB" id="A0A8J3A8Y2"/>
<proteinExistence type="predicted"/>
<reference evidence="2" key="2">
    <citation type="submission" date="2020-09" db="EMBL/GenBank/DDBJ databases">
        <authorList>
            <person name="Sun Q."/>
            <person name="Zhou Y."/>
        </authorList>
    </citation>
    <scope>NUCLEOTIDE SEQUENCE</scope>
    <source>
        <strain evidence="2">CGMCC 1.14984</strain>
    </source>
</reference>
<sequence length="117" mass="12877">MAAGAMAGRRDRRSMAPVRGTRSARAGRRVNGWHAEPLLRAIPEPLMPVSRRVRGNSPTFAYKRYLVPRTVSLPAIPPDRQVAELVVLANKKARQFAGLLSGIVSCLTPPRPFPRRG</sequence>
<comment type="caution">
    <text evidence="2">The sequence shown here is derived from an EMBL/GenBank/DDBJ whole genome shotgun (WGS) entry which is preliminary data.</text>
</comment>
<dbReference type="Proteomes" id="UP000621856">
    <property type="component" value="Unassembled WGS sequence"/>
</dbReference>
<gene>
    <name evidence="2" type="ORF">GCM10011355_25040</name>
</gene>
<evidence type="ECO:0000313" key="3">
    <source>
        <dbReference type="Proteomes" id="UP000621856"/>
    </source>
</evidence>
<feature type="region of interest" description="Disordered" evidence="1">
    <location>
        <begin position="1"/>
        <end position="29"/>
    </location>
</feature>
<reference evidence="2" key="1">
    <citation type="journal article" date="2014" name="Int. J. Syst. Evol. Microbiol.">
        <title>Complete genome sequence of Corynebacterium casei LMG S-19264T (=DSM 44701T), isolated from a smear-ripened cheese.</title>
        <authorList>
            <consortium name="US DOE Joint Genome Institute (JGI-PGF)"/>
            <person name="Walter F."/>
            <person name="Albersmeier A."/>
            <person name="Kalinowski J."/>
            <person name="Ruckert C."/>
        </authorList>
    </citation>
    <scope>NUCLEOTIDE SEQUENCE</scope>
    <source>
        <strain evidence="2">CGMCC 1.14984</strain>
    </source>
</reference>
<name>A0A8J3A8Y2_9PROT</name>
<evidence type="ECO:0000313" key="2">
    <source>
        <dbReference type="EMBL" id="GGH99332.1"/>
    </source>
</evidence>
<dbReference type="EMBL" id="BMGZ01000002">
    <property type="protein sequence ID" value="GGH99332.1"/>
    <property type="molecule type" value="Genomic_DNA"/>
</dbReference>
<evidence type="ECO:0000256" key="1">
    <source>
        <dbReference type="SAM" id="MobiDB-lite"/>
    </source>
</evidence>
<accession>A0A8J3A8Y2</accession>
<organism evidence="2 3">
    <name type="scientific">Aquisalinus luteolus</name>
    <dbReference type="NCBI Taxonomy" id="1566827"/>
    <lineage>
        <taxon>Bacteria</taxon>
        <taxon>Pseudomonadati</taxon>
        <taxon>Pseudomonadota</taxon>
        <taxon>Alphaproteobacteria</taxon>
        <taxon>Parvularculales</taxon>
        <taxon>Parvularculaceae</taxon>
        <taxon>Aquisalinus</taxon>
    </lineage>
</organism>